<keyword evidence="2" id="KW-1185">Reference proteome</keyword>
<sequence length="358" mass="39606">MATIQAQPLFPVAGIADFELVQVAAEFQAAQDGAVNEHRLFNDPAAHEVVRLAEKVKRYTRLSGWMDQEAARDRIEQWKEQARAQAAMSSHPNAGKVVLSLFDHTGNWSRPWEEAGYNVLRFDIQDNPVTGDVNAFGVGFFADYFGDFGGLEVYAVLAACPCTEFATSGARHFAAKDADGRTAAAVELVRQTLRTVEYYRPSVWAIENPVGRIEKLGGLPQWRLSFDPNHLGDPYTKKTLIWGRFNANLPIAPVDPVEGSKMHTKFGGKSLATKNGRSETPEGFAYGFFLANNALDNPALALCWKYDRLDGWLLRAALDAGVTAQELGNQIDDAYYDFDDDVAEQAVRDLLRGLESVK</sequence>
<gene>
    <name evidence="1" type="ORF">QCD61_28350</name>
</gene>
<keyword evidence="1" id="KW-0489">Methyltransferase</keyword>
<keyword evidence="1" id="KW-0614">Plasmid</keyword>
<keyword evidence="1" id="KW-0808">Transferase</keyword>
<dbReference type="GO" id="GO:0008168">
    <property type="term" value="F:methyltransferase activity"/>
    <property type="evidence" value="ECO:0007669"/>
    <property type="project" value="UniProtKB-KW"/>
</dbReference>
<name>A0ABY8PME5_9PSED</name>
<evidence type="ECO:0000313" key="1">
    <source>
        <dbReference type="EMBL" id="WGO96411.1"/>
    </source>
</evidence>
<proteinExistence type="predicted"/>
<dbReference type="GO" id="GO:0032259">
    <property type="term" value="P:methylation"/>
    <property type="evidence" value="ECO:0007669"/>
    <property type="project" value="UniProtKB-KW"/>
</dbReference>
<geneLocation type="plasmid" evidence="1 2">
    <name>unnamed</name>
</geneLocation>
<dbReference type="SUPFAM" id="SSF53335">
    <property type="entry name" value="S-adenosyl-L-methionine-dependent methyltransferases"/>
    <property type="match status" value="1"/>
</dbReference>
<reference evidence="1 2" key="1">
    <citation type="journal article" date="2012" name="Appl. Soil Ecol.">
        <title>Isolation and characterization of new plant growth-promoting bacterial endophytes.</title>
        <authorList>
            <person name="Rashid S."/>
            <person name="Charles T.C."/>
            <person name="Glick B.R."/>
        </authorList>
    </citation>
    <scope>NUCLEOTIDE SEQUENCE [LARGE SCALE GENOMIC DNA]</scope>
    <source>
        <strain evidence="1 2">YsS1</strain>
        <plasmid evidence="1 2">unnamed</plasmid>
    </source>
</reference>
<dbReference type="GO" id="GO:0005840">
    <property type="term" value="C:ribosome"/>
    <property type="evidence" value="ECO:0007669"/>
    <property type="project" value="UniProtKB-KW"/>
</dbReference>
<keyword evidence="1" id="KW-0687">Ribonucleoprotein</keyword>
<evidence type="ECO:0000313" key="2">
    <source>
        <dbReference type="Proteomes" id="UP001227386"/>
    </source>
</evidence>
<dbReference type="EMBL" id="CP123772">
    <property type="protein sequence ID" value="WGO96411.1"/>
    <property type="molecule type" value="Genomic_DNA"/>
</dbReference>
<dbReference type="RefSeq" id="WP_280944994.1">
    <property type="nucleotide sequence ID" value="NZ_CP123772.1"/>
</dbReference>
<keyword evidence="1" id="KW-0689">Ribosomal protein</keyword>
<dbReference type="InterPro" id="IPR029063">
    <property type="entry name" value="SAM-dependent_MTases_sf"/>
</dbReference>
<dbReference type="Proteomes" id="UP001227386">
    <property type="component" value="Plasmid unnamed"/>
</dbReference>
<protein>
    <submittedName>
        <fullName evidence="1">DNA cytosine methyltransferase</fullName>
    </submittedName>
</protein>
<organism evidence="1 2">
    <name type="scientific">Pseudomonas viciae</name>
    <dbReference type="NCBI Taxonomy" id="2505979"/>
    <lineage>
        <taxon>Bacteria</taxon>
        <taxon>Pseudomonadati</taxon>
        <taxon>Pseudomonadota</taxon>
        <taxon>Gammaproteobacteria</taxon>
        <taxon>Pseudomonadales</taxon>
        <taxon>Pseudomonadaceae</taxon>
        <taxon>Pseudomonas</taxon>
    </lineage>
</organism>
<accession>A0ABY8PME5</accession>